<evidence type="ECO:0000256" key="5">
    <source>
        <dbReference type="SAM" id="MobiDB-lite"/>
    </source>
</evidence>
<dbReference type="Proteomes" id="UP000002762">
    <property type="component" value="Unassembled WGS sequence"/>
</dbReference>
<evidence type="ECO:0000256" key="3">
    <source>
        <dbReference type="ARBA" id="ARBA00022677"/>
    </source>
</evidence>
<feature type="region of interest" description="Disordered" evidence="5">
    <location>
        <begin position="610"/>
        <end position="631"/>
    </location>
</feature>
<dbReference type="EMBL" id="JH725200">
    <property type="protein sequence ID" value="EJP61699.1"/>
    <property type="molecule type" value="Genomic_DNA"/>
</dbReference>
<dbReference type="PANTHER" id="PTHR13390:SF0">
    <property type="entry name" value="LIPID DROPLET-ASSOCIATED HYDROLASE"/>
    <property type="match status" value="1"/>
</dbReference>
<comment type="subcellular location">
    <subcellularLocation>
        <location evidence="1">Lipid droplet</location>
    </subcellularLocation>
</comment>
<keyword evidence="4" id="KW-0378">Hydrolase</keyword>
<keyword evidence="3" id="KW-0551">Lipid droplet</keyword>
<dbReference type="GO" id="GO:0016298">
    <property type="term" value="F:lipase activity"/>
    <property type="evidence" value="ECO:0007669"/>
    <property type="project" value="InterPro"/>
</dbReference>
<protein>
    <recommendedName>
        <fullName evidence="8">Lipid droplet-associated hydrolase</fullName>
    </recommendedName>
</protein>
<comment type="similarity">
    <text evidence="2">Belongs to the AB hydrolase superfamily. LDAH family.</text>
</comment>
<dbReference type="OrthoDB" id="448051at2759"/>
<evidence type="ECO:0000256" key="1">
    <source>
        <dbReference type="ARBA" id="ARBA00004502"/>
    </source>
</evidence>
<dbReference type="InterPro" id="IPR019363">
    <property type="entry name" value="LDAH"/>
</dbReference>
<gene>
    <name evidence="6" type="ORF">BBA_09340</name>
</gene>
<reference evidence="6 7" key="1">
    <citation type="journal article" date="2012" name="Sci. Rep.">
        <title>Genomic perspectives on the evolution of fungal entomopathogenicity in Beauveria bassiana.</title>
        <authorList>
            <person name="Xiao G."/>
            <person name="Ying S.H."/>
            <person name="Zheng P."/>
            <person name="Wang Z.L."/>
            <person name="Zhang S."/>
            <person name="Xie X.Q."/>
            <person name="Shang Y."/>
            <person name="St Leger R.J."/>
            <person name="Zhao G.P."/>
            <person name="Wang C."/>
            <person name="Feng M.G."/>
        </authorList>
    </citation>
    <scope>NUCLEOTIDE SEQUENCE [LARGE SCALE GENOMIC DNA]</scope>
    <source>
        <strain evidence="6 7">ARSEF 2860</strain>
    </source>
</reference>
<dbReference type="PANTHER" id="PTHR13390">
    <property type="entry name" value="LIPASE"/>
    <property type="match status" value="1"/>
</dbReference>
<dbReference type="AlphaFoldDB" id="J4KL72"/>
<dbReference type="InterPro" id="IPR029058">
    <property type="entry name" value="AB_hydrolase_fold"/>
</dbReference>
<evidence type="ECO:0000313" key="6">
    <source>
        <dbReference type="EMBL" id="EJP61699.1"/>
    </source>
</evidence>
<organism evidence="6 7">
    <name type="scientific">Beauveria bassiana (strain ARSEF 2860)</name>
    <name type="common">White muscardine disease fungus</name>
    <name type="synonym">Tritirachium shiotae</name>
    <dbReference type="NCBI Taxonomy" id="655819"/>
    <lineage>
        <taxon>Eukaryota</taxon>
        <taxon>Fungi</taxon>
        <taxon>Dikarya</taxon>
        <taxon>Ascomycota</taxon>
        <taxon>Pezizomycotina</taxon>
        <taxon>Sordariomycetes</taxon>
        <taxon>Hypocreomycetidae</taxon>
        <taxon>Hypocreales</taxon>
        <taxon>Cordycipitaceae</taxon>
        <taxon>Beauveria</taxon>
    </lineage>
</organism>
<name>J4KL72_BEAB2</name>
<evidence type="ECO:0000313" key="7">
    <source>
        <dbReference type="Proteomes" id="UP000002762"/>
    </source>
</evidence>
<dbReference type="GeneID" id="19892352"/>
<dbReference type="HOGENOM" id="CLU_416757_0_0_1"/>
<dbReference type="Pfam" id="PF10230">
    <property type="entry name" value="LIDHydrolase"/>
    <property type="match status" value="1"/>
</dbReference>
<dbReference type="RefSeq" id="XP_008602659.1">
    <property type="nucleotide sequence ID" value="XM_008604437.1"/>
</dbReference>
<accession>J4KL72</accession>
<evidence type="ECO:0000256" key="2">
    <source>
        <dbReference type="ARBA" id="ARBA00008300"/>
    </source>
</evidence>
<evidence type="ECO:0000256" key="4">
    <source>
        <dbReference type="ARBA" id="ARBA00022801"/>
    </source>
</evidence>
<evidence type="ECO:0008006" key="8">
    <source>
        <dbReference type="Google" id="ProtNLM"/>
    </source>
</evidence>
<proteinExistence type="inferred from homology"/>
<dbReference type="GO" id="GO:0019915">
    <property type="term" value="P:lipid storage"/>
    <property type="evidence" value="ECO:0007669"/>
    <property type="project" value="InterPro"/>
</dbReference>
<dbReference type="GO" id="GO:0005811">
    <property type="term" value="C:lipid droplet"/>
    <property type="evidence" value="ECO:0007669"/>
    <property type="project" value="UniProtKB-SubCell"/>
</dbReference>
<dbReference type="SUPFAM" id="SSF53474">
    <property type="entry name" value="alpha/beta-Hydrolases"/>
    <property type="match status" value="1"/>
</dbReference>
<dbReference type="Gene3D" id="3.40.50.1820">
    <property type="entry name" value="alpha/beta hydrolase"/>
    <property type="match status" value="1"/>
</dbReference>
<sequence>MKAHLSLPSSRQTSAKTRALIYFIPGNPGVVEFYTDFLRSLRALLDKTESDTAHDIYGRNLLGFHDGDHEPFGPKNLPFDLDAQVEGMWADIASQRYGDGDGKEKPYDFVILIGHSIGAYIAVETFHRQTTNPKANLNLQHGFLLFPTISYIARSPSGIKITALQQSAYLPGVEENLHRIAKALVYFLPQSTLQWVWARYLGFSAAAAATLAEWLKSRDGLWQAIHLGRSELKLVGKDKWDDTFWDAVTAAGSSGGVAPKFFFFYGKHDHWVDDSLRDEFIARHKERGDSPGRPSLEVDTGDISHAFCIYEAPLNDDDHVKLRFTGCHNAAFYSLSPASLRAVAPFPKLIKEIGDAAYFLGTSFFPGNHSKASRYLRRVERKNPIPPSIRRSVFERDLSTCLVNGTRTPQPARIVPLLVSSLSTKRFKFLFKFGKLFFAKNFQSLLQRRIETLRDSGEQTYNILSLSPDMLQLFDKALVGFKPLYVGATRSGHSVTYYATFSFHILGRNHVNSHQRAMPSGATLYRMQLPCEEWKLTEGEINALDACILDDGKVIRVPCEGRSEAESMLALLAFRWTISSYWFLAGSPGSQRNRKMGSHERCDQYEDWSQYDNQNQDDDPEQNDALVQENGTLAMTSVTNAIEELAGELEQAGTESGS</sequence>
<dbReference type="InParanoid" id="J4KL72"/>
<keyword evidence="7" id="KW-1185">Reference proteome</keyword>